<dbReference type="EMBL" id="PCRF01000049">
    <property type="protein sequence ID" value="PIP16623.1"/>
    <property type="molecule type" value="Genomic_DNA"/>
</dbReference>
<evidence type="ECO:0000313" key="3">
    <source>
        <dbReference type="Proteomes" id="UP000230392"/>
    </source>
</evidence>
<feature type="transmembrane region" description="Helical" evidence="1">
    <location>
        <begin position="105"/>
        <end position="129"/>
    </location>
</feature>
<accession>A0A2G9YD23</accession>
<organism evidence="2 3">
    <name type="scientific">bacterium (Candidatus Ratteibacteria) CG23_combo_of_CG06-09_8_20_14_all_48_7</name>
    <dbReference type="NCBI Taxonomy" id="2014292"/>
    <lineage>
        <taxon>Bacteria</taxon>
        <taxon>Candidatus Ratteibacteria</taxon>
    </lineage>
</organism>
<protein>
    <submittedName>
        <fullName evidence="2">Uncharacterized protein</fullName>
    </submittedName>
</protein>
<proteinExistence type="predicted"/>
<sequence>MKDKQIIFLITFLFLPSLAYADAGTALMYAPMVHFFLNIPIAVLEGFVITLLFRLRWRKIVVVIGIMLLANYFSAFTGIFIVKWLRNSVSPLILGQTPLYRISSTLWILSGITFLLTIILEWPFCYWILRDKEKRLKKSFSASLIAQVVSYALLAHLYLSASVFPSVEINIDRTLSFASDTKSSIYFISAKDNGVYHIRPDGSSLQKVFDTDKVTSYQTTLNNSKKTSSGIRLVTDLRSEAARDWEIWTGYWTGIEAKNKRTGYRLHIAIETPFFVWPARNITILPGNQVVFQLGEQIVICDLNSRKLGVITLGRDPVVVLDK</sequence>
<feature type="transmembrane region" description="Helical" evidence="1">
    <location>
        <begin position="141"/>
        <end position="159"/>
    </location>
</feature>
<keyword evidence="1" id="KW-0472">Membrane</keyword>
<keyword evidence="1" id="KW-1133">Transmembrane helix</keyword>
<reference evidence="2 3" key="1">
    <citation type="submission" date="2017-09" db="EMBL/GenBank/DDBJ databases">
        <title>Depth-based differentiation of microbial function through sediment-hosted aquifers and enrichment of novel symbionts in the deep terrestrial subsurface.</title>
        <authorList>
            <person name="Probst A.J."/>
            <person name="Ladd B."/>
            <person name="Jarett J.K."/>
            <person name="Geller-Mcgrath D.E."/>
            <person name="Sieber C.M."/>
            <person name="Emerson J.B."/>
            <person name="Anantharaman K."/>
            <person name="Thomas B.C."/>
            <person name="Malmstrom R."/>
            <person name="Stieglmeier M."/>
            <person name="Klingl A."/>
            <person name="Woyke T."/>
            <person name="Ryan C.M."/>
            <person name="Banfield J.F."/>
        </authorList>
    </citation>
    <scope>NUCLEOTIDE SEQUENCE [LARGE SCALE GENOMIC DNA]</scope>
    <source>
        <strain evidence="2">CG23_combo_of_CG06-09_8_20_14_all_48_7</strain>
    </source>
</reference>
<feature type="transmembrane region" description="Helical" evidence="1">
    <location>
        <begin position="31"/>
        <end position="53"/>
    </location>
</feature>
<gene>
    <name evidence="2" type="ORF">COX46_01120</name>
</gene>
<evidence type="ECO:0000256" key="1">
    <source>
        <dbReference type="SAM" id="Phobius"/>
    </source>
</evidence>
<name>A0A2G9YD23_9BACT</name>
<feature type="transmembrane region" description="Helical" evidence="1">
    <location>
        <begin position="60"/>
        <end position="85"/>
    </location>
</feature>
<comment type="caution">
    <text evidence="2">The sequence shown here is derived from an EMBL/GenBank/DDBJ whole genome shotgun (WGS) entry which is preliminary data.</text>
</comment>
<keyword evidence="1" id="KW-0812">Transmembrane</keyword>
<dbReference type="AlphaFoldDB" id="A0A2G9YD23"/>
<dbReference type="Proteomes" id="UP000230392">
    <property type="component" value="Unassembled WGS sequence"/>
</dbReference>
<evidence type="ECO:0000313" key="2">
    <source>
        <dbReference type="EMBL" id="PIP16623.1"/>
    </source>
</evidence>